<feature type="compositionally biased region" description="Gly residues" evidence="1">
    <location>
        <begin position="359"/>
        <end position="370"/>
    </location>
</feature>
<feature type="region of interest" description="Disordered" evidence="1">
    <location>
        <begin position="21"/>
        <end position="70"/>
    </location>
</feature>
<evidence type="ECO:0000256" key="2">
    <source>
        <dbReference type="SAM" id="SignalP"/>
    </source>
</evidence>
<keyword evidence="4" id="KW-1185">Reference proteome</keyword>
<feature type="signal peptide" evidence="2">
    <location>
        <begin position="1"/>
        <end position="21"/>
    </location>
</feature>
<feature type="compositionally biased region" description="Basic and acidic residues" evidence="1">
    <location>
        <begin position="48"/>
        <end position="65"/>
    </location>
</feature>
<gene>
    <name evidence="3" type="ORF">EYF80_006252</name>
</gene>
<feature type="compositionally biased region" description="Basic and acidic residues" evidence="1">
    <location>
        <begin position="536"/>
        <end position="552"/>
    </location>
</feature>
<feature type="compositionally biased region" description="Basic and acidic residues" evidence="1">
    <location>
        <begin position="389"/>
        <end position="399"/>
    </location>
</feature>
<feature type="compositionally biased region" description="Basic and acidic residues" evidence="1">
    <location>
        <begin position="202"/>
        <end position="223"/>
    </location>
</feature>
<dbReference type="AlphaFoldDB" id="A0A4Z2J000"/>
<feature type="compositionally biased region" description="Basic and acidic residues" evidence="1">
    <location>
        <begin position="420"/>
        <end position="429"/>
    </location>
</feature>
<evidence type="ECO:0000313" key="4">
    <source>
        <dbReference type="Proteomes" id="UP000314294"/>
    </source>
</evidence>
<organism evidence="3 4">
    <name type="scientific">Liparis tanakae</name>
    <name type="common">Tanaka's snailfish</name>
    <dbReference type="NCBI Taxonomy" id="230148"/>
    <lineage>
        <taxon>Eukaryota</taxon>
        <taxon>Metazoa</taxon>
        <taxon>Chordata</taxon>
        <taxon>Craniata</taxon>
        <taxon>Vertebrata</taxon>
        <taxon>Euteleostomi</taxon>
        <taxon>Actinopterygii</taxon>
        <taxon>Neopterygii</taxon>
        <taxon>Teleostei</taxon>
        <taxon>Neoteleostei</taxon>
        <taxon>Acanthomorphata</taxon>
        <taxon>Eupercaria</taxon>
        <taxon>Perciformes</taxon>
        <taxon>Cottioidei</taxon>
        <taxon>Cottales</taxon>
        <taxon>Liparidae</taxon>
        <taxon>Liparis</taxon>
    </lineage>
</organism>
<dbReference type="Proteomes" id="UP000314294">
    <property type="component" value="Unassembled WGS sequence"/>
</dbReference>
<feature type="compositionally biased region" description="Low complexity" evidence="1">
    <location>
        <begin position="334"/>
        <end position="347"/>
    </location>
</feature>
<proteinExistence type="predicted"/>
<feature type="compositionally biased region" description="Gly residues" evidence="1">
    <location>
        <begin position="518"/>
        <end position="527"/>
    </location>
</feature>
<dbReference type="EMBL" id="SRLO01000033">
    <property type="protein sequence ID" value="TNN83271.1"/>
    <property type="molecule type" value="Genomic_DNA"/>
</dbReference>
<feature type="region of interest" description="Disordered" evidence="1">
    <location>
        <begin position="90"/>
        <end position="160"/>
    </location>
</feature>
<accession>A0A4Z2J000</accession>
<feature type="region of interest" description="Disordered" evidence="1">
    <location>
        <begin position="202"/>
        <end position="257"/>
    </location>
</feature>
<feature type="compositionally biased region" description="Pro residues" evidence="1">
    <location>
        <begin position="112"/>
        <end position="136"/>
    </location>
</feature>
<feature type="compositionally biased region" description="Basic and acidic residues" evidence="1">
    <location>
        <begin position="28"/>
        <end position="38"/>
    </location>
</feature>
<feature type="region of interest" description="Disordered" evidence="1">
    <location>
        <begin position="315"/>
        <end position="374"/>
    </location>
</feature>
<feature type="region of interest" description="Disordered" evidence="1">
    <location>
        <begin position="501"/>
        <end position="556"/>
    </location>
</feature>
<sequence length="592" mass="61591">MQSVFSVTLLLLLALALPAEATRKAKAPRGEKQDKTRPASECSAAETRYGKREEDELKEDQEKKSSSSSSIIKPSLILFYSDLMGLTAASPPPHPRLTAASPPPHRRLTAASPPPHPRLTAASPPPHPRLTPASPPPHRRLTAASPPPHRRLTAAAAQQAAEGLPEGLVAEGVAGGVDGAVDVAEPVARGPPGARDAVVAEGRHHGHDVVRRPGEDEGQHDGQDGLGDPPLPRHHSKPAPLLRPGAGAGGGGGERRRRRLPAEVGVGRGVGFHLVVSEAPLRLRGVARAARRLPVPPGLRSAAVRLVGGRVRGLAGRHAPALQQEVSRGRTGRPSPAAAAGGQASVQADHDERRQVEGGQRGRQGDGGAGEQPDVALAVGDDALPAERLPAEDGGRPEDEGQQPGGADHRAGRAARPPRRVAERPRHVEVPVQADDQQVHDGGAARHVVHHEPRVAGGGPQGPAAAQQVERVQVDGQQPHRQVGRRQAQQEVVVDGAQAAVHPDGQEDQRVAEHRGGAEGGGGGRGEGQLSRAVRSRADRRPGGGVDARVEPEGGVEVGLRSSAHVPETHRSSCIVGSESGGISLVLMILFL</sequence>
<feature type="chain" id="PRO_5021351453" evidence="2">
    <location>
        <begin position="22"/>
        <end position="592"/>
    </location>
</feature>
<comment type="caution">
    <text evidence="3">The sequence shown here is derived from an EMBL/GenBank/DDBJ whole genome shotgun (WGS) entry which is preliminary data.</text>
</comment>
<reference evidence="3 4" key="1">
    <citation type="submission" date="2019-03" db="EMBL/GenBank/DDBJ databases">
        <title>First draft genome of Liparis tanakae, snailfish: a comprehensive survey of snailfish specific genes.</title>
        <authorList>
            <person name="Kim W."/>
            <person name="Song I."/>
            <person name="Jeong J.-H."/>
            <person name="Kim D."/>
            <person name="Kim S."/>
            <person name="Ryu S."/>
            <person name="Song J.Y."/>
            <person name="Lee S.K."/>
        </authorList>
    </citation>
    <scope>NUCLEOTIDE SEQUENCE [LARGE SCALE GENOMIC DNA]</scope>
    <source>
        <tissue evidence="3">Muscle</tissue>
    </source>
</reference>
<keyword evidence="2" id="KW-0732">Signal</keyword>
<name>A0A4Z2J000_9TELE</name>
<feature type="region of interest" description="Disordered" evidence="1">
    <location>
        <begin position="387"/>
        <end position="445"/>
    </location>
</feature>
<evidence type="ECO:0000313" key="3">
    <source>
        <dbReference type="EMBL" id="TNN83271.1"/>
    </source>
</evidence>
<feature type="compositionally biased region" description="Basic and acidic residues" evidence="1">
    <location>
        <begin position="504"/>
        <end position="517"/>
    </location>
</feature>
<dbReference type="OrthoDB" id="8818336at2759"/>
<protein>
    <submittedName>
        <fullName evidence="3">Uncharacterized protein</fullName>
    </submittedName>
</protein>
<evidence type="ECO:0000256" key="1">
    <source>
        <dbReference type="SAM" id="MobiDB-lite"/>
    </source>
</evidence>